<dbReference type="Gene3D" id="3.30.365.10">
    <property type="entry name" value="Aldehyde oxidase/xanthine dehydrogenase, molybdopterin binding domain"/>
    <property type="match status" value="4"/>
</dbReference>
<dbReference type="SUPFAM" id="SSF47741">
    <property type="entry name" value="CO dehydrogenase ISP C-domain like"/>
    <property type="match status" value="1"/>
</dbReference>
<dbReference type="InterPro" id="IPR036318">
    <property type="entry name" value="FAD-bd_PCMH-like_sf"/>
</dbReference>
<evidence type="ECO:0000256" key="7">
    <source>
        <dbReference type="ARBA" id="ARBA00022714"/>
    </source>
</evidence>
<evidence type="ECO:0000256" key="11">
    <source>
        <dbReference type="ARBA" id="ARBA00023004"/>
    </source>
</evidence>
<dbReference type="PROSITE" id="PS51387">
    <property type="entry name" value="FAD_PCMH"/>
    <property type="match status" value="1"/>
</dbReference>
<dbReference type="Gene3D" id="3.30.43.10">
    <property type="entry name" value="Uridine Diphospho-n-acetylenolpyruvylglucosamine Reductase, domain 2"/>
    <property type="match status" value="1"/>
</dbReference>
<dbReference type="SUPFAM" id="SSF54665">
    <property type="entry name" value="CO dehydrogenase molybdoprotein N-domain-like"/>
    <property type="match status" value="1"/>
</dbReference>
<dbReference type="EC" id="1.17.1.4" evidence="4"/>
<dbReference type="GO" id="GO:0005777">
    <property type="term" value="C:peroxisome"/>
    <property type="evidence" value="ECO:0007669"/>
    <property type="project" value="UniProtKB-SubCell"/>
</dbReference>
<keyword evidence="7 20" id="KW-0001">2Fe-2S</keyword>
<dbReference type="PIRSF" id="PIRSF000127">
    <property type="entry name" value="Xanthine_DH"/>
    <property type="match status" value="1"/>
</dbReference>
<dbReference type="GO" id="GO:0005506">
    <property type="term" value="F:iron ion binding"/>
    <property type="evidence" value="ECO:0007669"/>
    <property type="project" value="InterPro"/>
</dbReference>
<dbReference type="GO" id="GO:0071949">
    <property type="term" value="F:FAD binding"/>
    <property type="evidence" value="ECO:0007669"/>
    <property type="project" value="InterPro"/>
</dbReference>
<evidence type="ECO:0000256" key="16">
    <source>
        <dbReference type="ARBA" id="ARBA00049017"/>
    </source>
</evidence>
<keyword evidence="12 20" id="KW-0411">Iron-sulfur</keyword>
<evidence type="ECO:0000259" key="22">
    <source>
        <dbReference type="PROSITE" id="PS51387"/>
    </source>
</evidence>
<feature type="binding site" evidence="19">
    <location>
        <begin position="346"/>
        <end position="353"/>
    </location>
    <ligand>
        <name>FAD</name>
        <dbReference type="ChEBI" id="CHEBI:57692"/>
    </ligand>
</feature>
<feature type="domain" description="2Fe-2S ferredoxin-type" evidence="21">
    <location>
        <begin position="17"/>
        <end position="100"/>
    </location>
</feature>
<dbReference type="Gene3D" id="1.10.150.120">
    <property type="entry name" value="[2Fe-2S]-binding domain"/>
    <property type="match status" value="1"/>
</dbReference>
<comment type="cofactor">
    <cofactor evidence="15">
        <name>[2Fe-2S] cluster</name>
        <dbReference type="ChEBI" id="CHEBI:190135"/>
    </cofactor>
</comment>
<comment type="similarity">
    <text evidence="3">Belongs to the xanthine dehydrogenase family.</text>
</comment>
<evidence type="ECO:0000256" key="3">
    <source>
        <dbReference type="ARBA" id="ARBA00006849"/>
    </source>
</evidence>
<dbReference type="Gene3D" id="3.10.20.30">
    <property type="match status" value="1"/>
</dbReference>
<feature type="binding site" evidence="20">
    <location>
        <position position="898"/>
    </location>
    <ligand>
        <name>Mo-molybdopterin</name>
        <dbReference type="ChEBI" id="CHEBI:71302"/>
    </ligand>
    <ligandPart>
        <name>Mo</name>
        <dbReference type="ChEBI" id="CHEBI:28685"/>
    </ligandPart>
</feature>
<evidence type="ECO:0000256" key="14">
    <source>
        <dbReference type="ARBA" id="ARBA00023140"/>
    </source>
</evidence>
<dbReference type="FunFam" id="3.30.365.10:FF:000002">
    <property type="entry name" value="Xanthine dehydrogenase oxidase"/>
    <property type="match status" value="1"/>
</dbReference>
<evidence type="ECO:0000259" key="21">
    <source>
        <dbReference type="PROSITE" id="PS51085"/>
    </source>
</evidence>
<dbReference type="InterPro" id="IPR001041">
    <property type="entry name" value="2Fe-2S_ferredoxin-type"/>
</dbReference>
<feature type="binding site" evidence="20">
    <location>
        <position position="867"/>
    </location>
    <ligand>
        <name>Mo-molybdopterin</name>
        <dbReference type="ChEBI" id="CHEBI:71302"/>
    </ligand>
    <ligandPart>
        <name>Mo</name>
        <dbReference type="ChEBI" id="CHEBI:28685"/>
    </ligandPart>
</feature>
<feature type="binding site" evidence="20">
    <location>
        <position position="162"/>
    </location>
    <ligand>
        <name>[2Fe-2S] cluster</name>
        <dbReference type="ChEBI" id="CHEBI:190135"/>
        <label>2</label>
    </ligand>
</feature>
<feature type="binding site" evidence="20">
    <location>
        <position position="54"/>
    </location>
    <ligand>
        <name>[2Fe-2S] cluster</name>
        <dbReference type="ChEBI" id="CHEBI:190135"/>
        <label>1</label>
    </ligand>
</feature>
<comment type="cofactor">
    <cofactor evidence="20">
        <name>[2Fe-2S] cluster</name>
        <dbReference type="ChEBI" id="CHEBI:190135"/>
    </cofactor>
    <text evidence="20">Binds 2 [2Fe-2S] clusters.</text>
</comment>
<dbReference type="InterPro" id="IPR046867">
    <property type="entry name" value="AldOxase/xan_DH_MoCoBD2"/>
</dbReference>
<keyword evidence="5 20" id="KW-0500">Molybdenum</keyword>
<evidence type="ECO:0000256" key="12">
    <source>
        <dbReference type="ARBA" id="ARBA00023014"/>
    </source>
</evidence>
<dbReference type="PROSITE" id="PS51085">
    <property type="entry name" value="2FE2S_FER_2"/>
    <property type="match status" value="1"/>
</dbReference>
<keyword evidence="6" id="KW-0285">Flavoprotein</keyword>
<feature type="binding site" evidence="20">
    <location>
        <position position="59"/>
    </location>
    <ligand>
        <name>[2Fe-2S] cluster</name>
        <dbReference type="ChEBI" id="CHEBI:190135"/>
        <label>1</label>
    </ligand>
</feature>
<dbReference type="FunFam" id="3.30.365.10:FF:000003">
    <property type="entry name" value="Aldehyde oxidase 1"/>
    <property type="match status" value="1"/>
</dbReference>
<keyword evidence="24" id="KW-1185">Reference proteome</keyword>
<dbReference type="InterPro" id="IPR036856">
    <property type="entry name" value="Ald_Oxase/Xan_DH_a/b_sf"/>
</dbReference>
<sequence length="1449" mass="154473">MVRPSRLSPLGFADDAKPICYVNGKRYSLPLGRGEATLLQWLRESGLTGTKLGCGEGGCGACTVMLSHWEGGRVQHRAVNACLCPLYAAEGVHVVTVEGIGSVRDGLHPVQAALANSHGSQCGFCTPGFVMSMYSLLRGVAAEGREAPSEEEIEECLAGNLCRCTGYRPILDAFKVFAKADAAAYTAEAIAAARGMAAAAAAENSSTPAAAASNGTPATDGTAAAAAAANGKMVCPSSGLPCDCGGGVTKAADAAGANGAAAESSSSSKAADGTCCGGGCCAAKANGAAAAAAADVKPSSEPIFPKELKGRRPAALRLSGPLCTWYRPTTLEQLLTLKAAHNDLKLVGGNSEVGIELKFKDAGYRHMAAVTHVPELSQIKVTDRGIEVGAGVTLTRLQELLLQQAAKQPPHKTRGFAAAAEQLRWFAGRQIRNTGTLGGNIATASPISDLNPLWMAFGVVFRLASQGRRVREVPASKFFLGYRQVDMAPWELLLSVRIPFTGPTEFAKEFKQAPRRDDDIAIVNAGMRVRLEQRPAAEGSEEQAWLVADVGIAYGGVAPKTIMAEKAMAALRGQPWNKATLDAALVALREDVNVAPTAPGGRGEYRNSLAASFLFKFYVHVCLAMEAAHPDSFKPQLPAGYASAAAPYHRPPVRGVQFHHEVPQATDGSAEVGKDYRHMSADLQVSGQAQYTDDVPLPPNTLHAAFVTSSKPHAKLLKVDAAAALRLPGVVGFYSAKDVPGDNMIGPIMHDEEVFATDTVTCVGQVIGVVVAETEPAARRGAKAVKVDYEDLPALISIDDAIAAGSFYEQYGNSLETGDLEAGFAAADHVLEGTLKLGGQEHFYLEPNGCIVLPTEDDEYTLISSTQAPTKHQIYVASTLGVPMHKLVCKTKRIGGGFGGKETRSIFIHCAAAVPAYHLRRPVKAILDRDEDMQMTGTRHPFQASYKVGFTNDGRVTALHMDLYSNAGNSWDLSSAVMDRALMHSDCVYKFPAQRVVGHMCRTNIASNTAFRGFGGPQGLIAAEMVMERVARHLSKCPLLVRQPHLYKEGDVTHFGMPHLYKEGDVTHFGMVMEGCQVIPCWEGAIESAGGWQQRREAVDAFNQQHRWRKRGLALTPTKFGIAFTKVTYNQGGALVHVYTDGTALVTHGGVEMGQGLHTKMAQVAAHELGVPVSKVFIAETSTDKVPNSSPTAGSASTDLYGMAVLDACRQINERLKPYRAQAAEKGWSFAQMATQAYMDRVDLSAHGFYATPEVTGFGGPRPFNYFVFGAAVSEVELDVLTGDWQLLRSDIVMDVGNPINPAIDIGQIEGGFVQGMGWLCLEEMVWGDKAHPWVRPGHLFTKGPGTYKIPTANDVPIDFRVKLLTNTPNPRAVHSSKAVGEPPFHLGSSAFFALKDAVYAARDAAGLSGWFQLDAPATPEKLRLACGDELAAPYLEGKEEGWRPLMSC</sequence>
<evidence type="ECO:0000313" key="24">
    <source>
        <dbReference type="Proteomes" id="UP000256970"/>
    </source>
</evidence>
<dbReference type="SMART" id="SM01092">
    <property type="entry name" value="CO_deh_flav_C"/>
    <property type="match status" value="1"/>
</dbReference>
<dbReference type="GO" id="GO:0051537">
    <property type="term" value="F:2 iron, 2 sulfur cluster binding"/>
    <property type="evidence" value="ECO:0007669"/>
    <property type="project" value="UniProtKB-KW"/>
</dbReference>
<evidence type="ECO:0000256" key="2">
    <source>
        <dbReference type="ARBA" id="ARBA00004275"/>
    </source>
</evidence>
<protein>
    <recommendedName>
        <fullName evidence="4">xanthine dehydrogenase</fullName>
        <ecNumber evidence="4">1.17.1.4</ecNumber>
    </recommendedName>
</protein>
<comment type="subcellular location">
    <subcellularLocation>
        <location evidence="2">Peroxisome</location>
    </subcellularLocation>
</comment>
<dbReference type="InterPro" id="IPR012675">
    <property type="entry name" value="Beta-grasp_dom_sf"/>
</dbReference>
<keyword evidence="11 20" id="KW-0408">Iron</keyword>
<dbReference type="EMBL" id="FNXT01001072">
    <property type="protein sequence ID" value="SZX71725.1"/>
    <property type="molecule type" value="Genomic_DNA"/>
</dbReference>
<proteinExistence type="inferred from homology"/>
<dbReference type="InterPro" id="IPR016208">
    <property type="entry name" value="Ald_Oxase/xanthine_DH-like"/>
</dbReference>
<feature type="binding site" evidence="20">
    <location>
        <position position="164"/>
    </location>
    <ligand>
        <name>[2Fe-2S] cluster</name>
        <dbReference type="ChEBI" id="CHEBI:190135"/>
        <label>2</label>
    </ligand>
</feature>
<dbReference type="FunFam" id="3.30.43.10:FF:000001">
    <property type="entry name" value="Xanthine dehydrogenase/oxidase"/>
    <property type="match status" value="1"/>
</dbReference>
<comment type="cofactor">
    <cofactor evidence="1 19">
        <name>FAD</name>
        <dbReference type="ChEBI" id="CHEBI:57692"/>
    </cofactor>
</comment>
<feature type="binding site" evidence="20">
    <location>
        <position position="125"/>
    </location>
    <ligand>
        <name>[2Fe-2S] cluster</name>
        <dbReference type="ChEBI" id="CHEBI:190135"/>
        <label>2</label>
    </ligand>
</feature>
<dbReference type="PANTHER" id="PTHR45444">
    <property type="entry name" value="XANTHINE DEHYDROGENASE"/>
    <property type="match status" value="1"/>
</dbReference>
<evidence type="ECO:0000256" key="13">
    <source>
        <dbReference type="ARBA" id="ARBA00023027"/>
    </source>
</evidence>
<feature type="binding site" evidence="19">
    <location>
        <position position="426"/>
    </location>
    <ligand>
        <name>FAD</name>
        <dbReference type="ChEBI" id="CHEBI:57692"/>
    </ligand>
</feature>
<dbReference type="Gene3D" id="3.30.465.10">
    <property type="match status" value="1"/>
</dbReference>
<evidence type="ECO:0000256" key="20">
    <source>
        <dbReference type="PIRSR" id="PIRSR000127-3"/>
    </source>
</evidence>
<dbReference type="InterPro" id="IPR008274">
    <property type="entry name" value="AldOxase/xan_DH_MoCoBD1"/>
</dbReference>
<evidence type="ECO:0000256" key="1">
    <source>
        <dbReference type="ARBA" id="ARBA00001974"/>
    </source>
</evidence>
<comment type="catalytic activity">
    <reaction evidence="17">
        <text>hypoxanthine + NAD(+) + H2O = xanthine + NADH + H(+)</text>
        <dbReference type="Rhea" id="RHEA:24670"/>
        <dbReference type="ChEBI" id="CHEBI:15377"/>
        <dbReference type="ChEBI" id="CHEBI:15378"/>
        <dbReference type="ChEBI" id="CHEBI:17368"/>
        <dbReference type="ChEBI" id="CHEBI:17712"/>
        <dbReference type="ChEBI" id="CHEBI:57540"/>
        <dbReference type="ChEBI" id="CHEBI:57945"/>
        <dbReference type="EC" id="1.17.1.4"/>
    </reaction>
</comment>
<evidence type="ECO:0000313" key="23">
    <source>
        <dbReference type="EMBL" id="SZX71725.1"/>
    </source>
</evidence>
<dbReference type="Pfam" id="PF03450">
    <property type="entry name" value="CO_deh_flav_C"/>
    <property type="match status" value="1"/>
</dbReference>
<dbReference type="SUPFAM" id="SSF56003">
    <property type="entry name" value="Molybdenum cofactor-binding domain"/>
    <property type="match status" value="1"/>
</dbReference>
<dbReference type="PANTHER" id="PTHR45444:SF3">
    <property type="entry name" value="XANTHINE DEHYDROGENASE"/>
    <property type="match status" value="1"/>
</dbReference>
<organism evidence="23 24">
    <name type="scientific">Tetradesmus obliquus</name>
    <name type="common">Green alga</name>
    <name type="synonym">Acutodesmus obliquus</name>
    <dbReference type="NCBI Taxonomy" id="3088"/>
    <lineage>
        <taxon>Eukaryota</taxon>
        <taxon>Viridiplantae</taxon>
        <taxon>Chlorophyta</taxon>
        <taxon>core chlorophytes</taxon>
        <taxon>Chlorophyceae</taxon>
        <taxon>CS clade</taxon>
        <taxon>Sphaeropleales</taxon>
        <taxon>Scenedesmaceae</taxon>
        <taxon>Tetradesmus</taxon>
    </lineage>
</organism>
<feature type="binding site" evidence="20">
    <location>
        <position position="1012"/>
    </location>
    <ligand>
        <name>Mo-molybdopterin</name>
        <dbReference type="ChEBI" id="CHEBI:71302"/>
    </ligand>
    <ligandPart>
        <name>Mo</name>
        <dbReference type="ChEBI" id="CHEBI:28685"/>
    </ligandPart>
</feature>
<evidence type="ECO:0000256" key="18">
    <source>
        <dbReference type="PIRSR" id="PIRSR000127-1"/>
    </source>
</evidence>
<dbReference type="STRING" id="3088.A0A383W222"/>
<feature type="active site" description="Proton acceptor" evidence="18">
    <location>
        <position position="1382"/>
    </location>
</feature>
<dbReference type="FunFam" id="3.90.1170.50:FF:000001">
    <property type="entry name" value="Aldehyde oxidase 1"/>
    <property type="match status" value="1"/>
</dbReference>
<dbReference type="InterPro" id="IPR005107">
    <property type="entry name" value="CO_DH_flav_C"/>
</dbReference>
<dbReference type="InterPro" id="IPR002346">
    <property type="entry name" value="Mopterin_DH_FAD-bd"/>
</dbReference>
<feature type="binding site" evidence="19">
    <location>
        <position position="511"/>
    </location>
    <ligand>
        <name>FAD</name>
        <dbReference type="ChEBI" id="CHEBI:57692"/>
    </ligand>
</feature>
<evidence type="ECO:0000256" key="10">
    <source>
        <dbReference type="ARBA" id="ARBA00023002"/>
    </source>
</evidence>
<dbReference type="InterPro" id="IPR002888">
    <property type="entry name" value="2Fe-2S-bd"/>
</dbReference>
<keyword evidence="9 19" id="KW-0274">FAD</keyword>
<dbReference type="Pfam" id="PF00941">
    <property type="entry name" value="FAD_binding_5"/>
    <property type="match status" value="1"/>
</dbReference>
<dbReference type="Pfam" id="PF00111">
    <property type="entry name" value="Fer2"/>
    <property type="match status" value="1"/>
</dbReference>
<name>A0A383W222_TETOB</name>
<evidence type="ECO:0000256" key="15">
    <source>
        <dbReference type="ARBA" id="ARBA00034078"/>
    </source>
</evidence>
<dbReference type="Pfam" id="PF01799">
    <property type="entry name" value="Fer2_2"/>
    <property type="match status" value="1"/>
</dbReference>
<feature type="binding site" evidence="20">
    <location>
        <position position="122"/>
    </location>
    <ligand>
        <name>[2Fe-2S] cluster</name>
        <dbReference type="ChEBI" id="CHEBI:190135"/>
        <label>2</label>
    </ligand>
</feature>
<keyword evidence="8 20" id="KW-0479">Metal-binding</keyword>
<dbReference type="FunFam" id="3.30.365.10:FF:000004">
    <property type="entry name" value="Xanthine dehydrogenase oxidase"/>
    <property type="match status" value="1"/>
</dbReference>
<dbReference type="InterPro" id="IPR036683">
    <property type="entry name" value="CO_DH_flav_C_dom_sf"/>
</dbReference>
<feature type="domain" description="FAD-binding PCMH-type" evidence="22">
    <location>
        <begin position="318"/>
        <end position="503"/>
    </location>
</feature>
<dbReference type="Proteomes" id="UP000256970">
    <property type="component" value="Unassembled WGS sequence"/>
</dbReference>
<feature type="binding site" evidence="20">
    <location>
        <position position="82"/>
    </location>
    <ligand>
        <name>[2Fe-2S] cluster</name>
        <dbReference type="ChEBI" id="CHEBI:190135"/>
        <label>1</label>
    </ligand>
</feature>
<dbReference type="InterPro" id="IPR000674">
    <property type="entry name" value="Ald_Oxase/Xan_DH_a/b"/>
</dbReference>
<dbReference type="PROSITE" id="PS00197">
    <property type="entry name" value="2FE2S_FER_1"/>
    <property type="match status" value="1"/>
</dbReference>
<dbReference type="InterPro" id="IPR036010">
    <property type="entry name" value="2Fe-2S_ferredoxin-like_sf"/>
</dbReference>
<feature type="binding site" evidence="19">
    <location>
        <position position="493"/>
    </location>
    <ligand>
        <name>FAD</name>
        <dbReference type="ChEBI" id="CHEBI:57692"/>
    </ligand>
</feature>
<evidence type="ECO:0000256" key="5">
    <source>
        <dbReference type="ARBA" id="ARBA00022505"/>
    </source>
</evidence>
<reference evidence="23 24" key="1">
    <citation type="submission" date="2016-10" db="EMBL/GenBank/DDBJ databases">
        <authorList>
            <person name="Cai Z."/>
        </authorList>
    </citation>
    <scope>NUCLEOTIDE SEQUENCE [LARGE SCALE GENOMIC DNA]</scope>
</reference>
<dbReference type="GO" id="GO:0004854">
    <property type="term" value="F:xanthine dehydrogenase activity"/>
    <property type="evidence" value="ECO:0007669"/>
    <property type="project" value="UniProtKB-EC"/>
</dbReference>
<dbReference type="SUPFAM" id="SSF54292">
    <property type="entry name" value="2Fe-2S ferredoxin-like"/>
    <property type="match status" value="1"/>
</dbReference>
<keyword evidence="13" id="KW-0520">NAD</keyword>
<dbReference type="Gene3D" id="3.90.1170.50">
    <property type="entry name" value="Aldehyde oxidase/xanthine dehydrogenase, a/b hammerhead"/>
    <property type="match status" value="1"/>
</dbReference>
<evidence type="ECO:0000256" key="17">
    <source>
        <dbReference type="ARBA" id="ARBA00049517"/>
    </source>
</evidence>
<keyword evidence="10" id="KW-0560">Oxidoreductase</keyword>
<dbReference type="SUPFAM" id="SSF56176">
    <property type="entry name" value="FAD-binding/transporter-associated domain-like"/>
    <property type="match status" value="1"/>
</dbReference>
<evidence type="ECO:0000256" key="6">
    <source>
        <dbReference type="ARBA" id="ARBA00022630"/>
    </source>
</evidence>
<feature type="binding site" evidence="19">
    <location>
        <position position="449"/>
    </location>
    <ligand>
        <name>FAD</name>
        <dbReference type="ChEBI" id="CHEBI:57692"/>
    </ligand>
</feature>
<dbReference type="SMART" id="SM01008">
    <property type="entry name" value="Ald_Xan_dh_C"/>
    <property type="match status" value="1"/>
</dbReference>
<feature type="binding site" evidence="19">
    <location>
        <position position="1014"/>
    </location>
    <ligand>
        <name>substrate</name>
    </ligand>
</feature>
<dbReference type="Gene3D" id="3.30.390.50">
    <property type="entry name" value="CO dehydrogenase flavoprotein, C-terminal domain"/>
    <property type="match status" value="1"/>
</dbReference>
<evidence type="ECO:0000256" key="19">
    <source>
        <dbReference type="PIRSR" id="PIRSR000127-2"/>
    </source>
</evidence>
<feature type="binding site" evidence="19">
    <location>
        <position position="980"/>
    </location>
    <ligand>
        <name>substrate</name>
    </ligand>
</feature>
<dbReference type="InterPro" id="IPR037165">
    <property type="entry name" value="AldOxase/xan_DH_Mopterin-bd_sf"/>
</dbReference>
<dbReference type="FunFam" id="3.30.465.10:FF:000004">
    <property type="entry name" value="Xanthine dehydrogenase/oxidase"/>
    <property type="match status" value="1"/>
</dbReference>
<comment type="catalytic activity">
    <reaction evidence="16">
        <text>xanthine + NAD(+) + H2O = urate + NADH + H(+)</text>
        <dbReference type="Rhea" id="RHEA:16669"/>
        <dbReference type="ChEBI" id="CHEBI:15377"/>
        <dbReference type="ChEBI" id="CHEBI:15378"/>
        <dbReference type="ChEBI" id="CHEBI:17712"/>
        <dbReference type="ChEBI" id="CHEBI:17775"/>
        <dbReference type="ChEBI" id="CHEBI:57540"/>
        <dbReference type="ChEBI" id="CHEBI:57945"/>
        <dbReference type="EC" id="1.17.1.4"/>
    </reaction>
</comment>
<gene>
    <name evidence="23" type="ORF">BQ4739_LOCUS11847</name>
</gene>
<dbReference type="GO" id="GO:0030151">
    <property type="term" value="F:molybdenum ion binding"/>
    <property type="evidence" value="ECO:0007669"/>
    <property type="project" value="InterPro"/>
</dbReference>
<evidence type="ECO:0000256" key="8">
    <source>
        <dbReference type="ARBA" id="ARBA00022723"/>
    </source>
</evidence>
<dbReference type="Pfam" id="PF01315">
    <property type="entry name" value="Ald_Xan_dh_C"/>
    <property type="match status" value="1"/>
</dbReference>
<feature type="binding site" evidence="20">
    <location>
        <position position="1194"/>
    </location>
    <ligand>
        <name>Mo-molybdopterin</name>
        <dbReference type="ChEBI" id="CHEBI:71302"/>
    </ligand>
    <ligandPart>
        <name>Mo</name>
        <dbReference type="ChEBI" id="CHEBI:28685"/>
    </ligandPart>
</feature>
<dbReference type="InterPro" id="IPR006058">
    <property type="entry name" value="2Fe2S_fd_BS"/>
</dbReference>
<accession>A0A383W222</accession>
<dbReference type="InterPro" id="IPR016169">
    <property type="entry name" value="FAD-bd_PCMH_sub2"/>
</dbReference>
<dbReference type="NCBIfam" id="TIGR02965">
    <property type="entry name" value="xanthine_xdhB"/>
    <property type="match status" value="1"/>
</dbReference>
<feature type="binding site" evidence="19">
    <location>
        <position position="1125"/>
    </location>
    <ligand>
        <name>substrate</name>
    </ligand>
</feature>
<dbReference type="Pfam" id="PF02738">
    <property type="entry name" value="MoCoBD_1"/>
    <property type="match status" value="1"/>
</dbReference>
<dbReference type="InterPro" id="IPR014309">
    <property type="entry name" value="Xanthine_DH_Mopterin-bd_su"/>
</dbReference>
<dbReference type="SUPFAM" id="SSF55447">
    <property type="entry name" value="CO dehydrogenase flavoprotein C-terminal domain-like"/>
    <property type="match status" value="1"/>
</dbReference>
<evidence type="ECO:0000256" key="4">
    <source>
        <dbReference type="ARBA" id="ARBA00013123"/>
    </source>
</evidence>
<comment type="cofactor">
    <cofactor evidence="20">
        <name>Mo-molybdopterin</name>
        <dbReference type="ChEBI" id="CHEBI:71302"/>
    </cofactor>
    <text evidence="20">Binds 1 Mo-molybdopterin (Mo-MPT) cofactor per subunit.</text>
</comment>
<keyword evidence="14" id="KW-0576">Peroxisome</keyword>
<dbReference type="InterPro" id="IPR016167">
    <property type="entry name" value="FAD-bd_PCMH_sub1"/>
</dbReference>
<dbReference type="Pfam" id="PF20256">
    <property type="entry name" value="MoCoBD_2"/>
    <property type="match status" value="1"/>
</dbReference>
<feature type="binding site" evidence="20">
    <location>
        <position position="62"/>
    </location>
    <ligand>
        <name>[2Fe-2S] cluster</name>
        <dbReference type="ChEBI" id="CHEBI:190135"/>
        <label>1</label>
    </ligand>
</feature>
<dbReference type="InterPro" id="IPR036884">
    <property type="entry name" value="2Fe-2S-bd_dom_sf"/>
</dbReference>
<feature type="binding site" evidence="19">
    <location>
        <position position="902"/>
    </location>
    <ligand>
        <name>substrate</name>
    </ligand>
</feature>
<dbReference type="InterPro" id="IPR016166">
    <property type="entry name" value="FAD-bd_PCMH"/>
</dbReference>
<evidence type="ECO:0000256" key="9">
    <source>
        <dbReference type="ARBA" id="ARBA00022827"/>
    </source>
</evidence>